<dbReference type="PANTHER" id="PTHR16675:SF169">
    <property type="entry name" value="HLA CLASS I HISTOCOMPATIBILITY ANTIGEN, ALPHA CHAIN G"/>
    <property type="match status" value="1"/>
</dbReference>
<keyword evidence="5" id="KW-0391">Immunity</keyword>
<keyword evidence="3" id="KW-0490">MHC I</keyword>
<evidence type="ECO:0000256" key="3">
    <source>
        <dbReference type="ARBA" id="ARBA00022451"/>
    </source>
</evidence>
<dbReference type="AlphaFoldDB" id="L5LNK6"/>
<evidence type="ECO:0000256" key="7">
    <source>
        <dbReference type="ARBA" id="ARBA00023136"/>
    </source>
</evidence>
<dbReference type="EMBL" id="KB109949">
    <property type="protein sequence ID" value="ELK27666.1"/>
    <property type="molecule type" value="Genomic_DNA"/>
</dbReference>
<keyword evidence="9" id="KW-0325">Glycoprotein</keyword>
<evidence type="ECO:0000256" key="8">
    <source>
        <dbReference type="ARBA" id="ARBA00023157"/>
    </source>
</evidence>
<dbReference type="Gene3D" id="2.60.40.10">
    <property type="entry name" value="Immunoglobulins"/>
    <property type="match status" value="1"/>
</dbReference>
<organism evidence="10 11">
    <name type="scientific">Myotis davidii</name>
    <name type="common">David's myotis</name>
    <dbReference type="NCBI Taxonomy" id="225400"/>
    <lineage>
        <taxon>Eukaryota</taxon>
        <taxon>Metazoa</taxon>
        <taxon>Chordata</taxon>
        <taxon>Craniata</taxon>
        <taxon>Vertebrata</taxon>
        <taxon>Euteleostomi</taxon>
        <taxon>Mammalia</taxon>
        <taxon>Eutheria</taxon>
        <taxon>Laurasiatheria</taxon>
        <taxon>Chiroptera</taxon>
        <taxon>Yangochiroptera</taxon>
        <taxon>Vespertilionidae</taxon>
        <taxon>Myotis</taxon>
    </lineage>
</organism>
<dbReference type="InterPro" id="IPR050208">
    <property type="entry name" value="MHC_class-I_related"/>
</dbReference>
<dbReference type="SUPFAM" id="SSF48726">
    <property type="entry name" value="Immunoglobulin"/>
    <property type="match status" value="1"/>
</dbReference>
<keyword evidence="4" id="KW-0812">Transmembrane</keyword>
<dbReference type="InterPro" id="IPR013783">
    <property type="entry name" value="Ig-like_fold"/>
</dbReference>
<dbReference type="Proteomes" id="UP000010556">
    <property type="component" value="Unassembled WGS sequence"/>
</dbReference>
<evidence type="ECO:0000313" key="11">
    <source>
        <dbReference type="Proteomes" id="UP000010556"/>
    </source>
</evidence>
<dbReference type="GO" id="GO:0002486">
    <property type="term" value="P:antigen processing and presentation of endogenous peptide antigen via MHC class I via ER pathway, TAP-independent"/>
    <property type="evidence" value="ECO:0007669"/>
    <property type="project" value="TreeGrafter"/>
</dbReference>
<dbReference type="GO" id="GO:0005615">
    <property type="term" value="C:extracellular space"/>
    <property type="evidence" value="ECO:0007669"/>
    <property type="project" value="TreeGrafter"/>
</dbReference>
<evidence type="ECO:0000256" key="6">
    <source>
        <dbReference type="ARBA" id="ARBA00022989"/>
    </source>
</evidence>
<dbReference type="InterPro" id="IPR036179">
    <property type="entry name" value="Ig-like_dom_sf"/>
</dbReference>
<protein>
    <submittedName>
        <fullName evidence="10">Popy class I histocompatibility antigen, alpha chain E</fullName>
    </submittedName>
</protein>
<dbReference type="GO" id="GO:0042612">
    <property type="term" value="C:MHC class I protein complex"/>
    <property type="evidence" value="ECO:0007669"/>
    <property type="project" value="UniProtKB-KW"/>
</dbReference>
<dbReference type="GO" id="GO:0005102">
    <property type="term" value="F:signaling receptor binding"/>
    <property type="evidence" value="ECO:0007669"/>
    <property type="project" value="TreeGrafter"/>
</dbReference>
<name>L5LNK6_MYODS</name>
<dbReference type="GO" id="GO:0001916">
    <property type="term" value="P:positive regulation of T cell mediated cytotoxicity"/>
    <property type="evidence" value="ECO:0007669"/>
    <property type="project" value="TreeGrafter"/>
</dbReference>
<dbReference type="GO" id="GO:0002476">
    <property type="term" value="P:antigen processing and presentation of endogenous peptide antigen via MHC class Ib"/>
    <property type="evidence" value="ECO:0007669"/>
    <property type="project" value="TreeGrafter"/>
</dbReference>
<evidence type="ECO:0000256" key="9">
    <source>
        <dbReference type="ARBA" id="ARBA00023180"/>
    </source>
</evidence>
<dbReference type="GO" id="GO:0009897">
    <property type="term" value="C:external side of plasma membrane"/>
    <property type="evidence" value="ECO:0007669"/>
    <property type="project" value="TreeGrafter"/>
</dbReference>
<dbReference type="InterPro" id="IPR003006">
    <property type="entry name" value="Ig/MHC_CS"/>
</dbReference>
<keyword evidence="8" id="KW-1015">Disulfide bond</keyword>
<dbReference type="GO" id="GO:0006955">
    <property type="term" value="P:immune response"/>
    <property type="evidence" value="ECO:0007669"/>
    <property type="project" value="TreeGrafter"/>
</dbReference>
<keyword evidence="6" id="KW-1133">Transmembrane helix</keyword>
<evidence type="ECO:0000256" key="4">
    <source>
        <dbReference type="ARBA" id="ARBA00022692"/>
    </source>
</evidence>
<dbReference type="GO" id="GO:0042605">
    <property type="term" value="F:peptide antigen binding"/>
    <property type="evidence" value="ECO:0007669"/>
    <property type="project" value="TreeGrafter"/>
</dbReference>
<accession>L5LNK6</accession>
<evidence type="ECO:0000256" key="1">
    <source>
        <dbReference type="ARBA" id="ARBA00004479"/>
    </source>
</evidence>
<dbReference type="PROSITE" id="PS00290">
    <property type="entry name" value="IG_MHC"/>
    <property type="match status" value="1"/>
</dbReference>
<evidence type="ECO:0000256" key="2">
    <source>
        <dbReference type="ARBA" id="ARBA00006909"/>
    </source>
</evidence>
<reference evidence="11" key="1">
    <citation type="journal article" date="2013" name="Science">
        <title>Comparative analysis of bat genomes provides insight into the evolution of flight and immunity.</title>
        <authorList>
            <person name="Zhang G."/>
            <person name="Cowled C."/>
            <person name="Shi Z."/>
            <person name="Huang Z."/>
            <person name="Bishop-Lilly K.A."/>
            <person name="Fang X."/>
            <person name="Wynne J.W."/>
            <person name="Xiong Z."/>
            <person name="Baker M.L."/>
            <person name="Zhao W."/>
            <person name="Tachedjian M."/>
            <person name="Zhu Y."/>
            <person name="Zhou P."/>
            <person name="Jiang X."/>
            <person name="Ng J."/>
            <person name="Yang L."/>
            <person name="Wu L."/>
            <person name="Xiao J."/>
            <person name="Feng Y."/>
            <person name="Chen Y."/>
            <person name="Sun X."/>
            <person name="Zhang Y."/>
            <person name="Marsh G.A."/>
            <person name="Crameri G."/>
            <person name="Broder C.C."/>
            <person name="Frey K.G."/>
            <person name="Wang L.F."/>
            <person name="Wang J."/>
        </authorList>
    </citation>
    <scope>NUCLEOTIDE SEQUENCE [LARGE SCALE GENOMIC DNA]</scope>
</reference>
<sequence length="146" mass="15374">MELVETRPAGDGTFQKRAAAAVGVPPGEEQRYTCHVQHKGLPETLTLRGEPPSQTFFIIMGIAGGLELGCGGGGTQVEKEEALLRLPAVTVPRASKEVPGSIPQQGTCLDCGLLPQWDQVFASPSASEAQAKSSPYCRLVSPMQVA</sequence>
<keyword evidence="11" id="KW-1185">Reference proteome</keyword>
<keyword evidence="7" id="KW-0472">Membrane</keyword>
<evidence type="ECO:0000313" key="10">
    <source>
        <dbReference type="EMBL" id="ELK27666.1"/>
    </source>
</evidence>
<comment type="similarity">
    <text evidence="2">Belongs to the MHC class I family.</text>
</comment>
<comment type="subcellular location">
    <subcellularLocation>
        <location evidence="1">Membrane</location>
        <topology evidence="1">Single-pass type I membrane protein</topology>
    </subcellularLocation>
</comment>
<dbReference type="PANTHER" id="PTHR16675">
    <property type="entry name" value="MHC CLASS I-RELATED"/>
    <property type="match status" value="1"/>
</dbReference>
<evidence type="ECO:0000256" key="5">
    <source>
        <dbReference type="ARBA" id="ARBA00022859"/>
    </source>
</evidence>
<proteinExistence type="inferred from homology"/>
<gene>
    <name evidence="10" type="ORF">MDA_GLEAN10001690</name>
</gene>